<accession>A0ABQ5SDI6</accession>
<feature type="region of interest" description="Disordered" evidence="1">
    <location>
        <begin position="509"/>
        <end position="545"/>
    </location>
</feature>
<keyword evidence="4" id="KW-1185">Reference proteome</keyword>
<organism evidence="3 4">
    <name type="scientific">Volvox africanus</name>
    <dbReference type="NCBI Taxonomy" id="51714"/>
    <lineage>
        <taxon>Eukaryota</taxon>
        <taxon>Viridiplantae</taxon>
        <taxon>Chlorophyta</taxon>
        <taxon>core chlorophytes</taxon>
        <taxon>Chlorophyceae</taxon>
        <taxon>CS clade</taxon>
        <taxon>Chlamydomonadales</taxon>
        <taxon>Volvocaceae</taxon>
        <taxon>Volvox</taxon>
    </lineage>
</organism>
<protein>
    <submittedName>
        <fullName evidence="3">Uncharacterized protein</fullName>
    </submittedName>
</protein>
<dbReference type="EMBL" id="BSDZ01000078">
    <property type="protein sequence ID" value="GLI67706.1"/>
    <property type="molecule type" value="Genomic_DNA"/>
</dbReference>
<evidence type="ECO:0000256" key="1">
    <source>
        <dbReference type="SAM" id="MobiDB-lite"/>
    </source>
</evidence>
<reference evidence="3 4" key="1">
    <citation type="journal article" date="2023" name="IScience">
        <title>Expanded male sex-determining region conserved during the evolution of homothallism in the green alga Volvox.</title>
        <authorList>
            <person name="Yamamoto K."/>
            <person name="Matsuzaki R."/>
            <person name="Mahakham W."/>
            <person name="Heman W."/>
            <person name="Sekimoto H."/>
            <person name="Kawachi M."/>
            <person name="Minakuchi Y."/>
            <person name="Toyoda A."/>
            <person name="Nozaki H."/>
        </authorList>
    </citation>
    <scope>NUCLEOTIDE SEQUENCE [LARGE SCALE GENOMIC DNA]</scope>
    <source>
        <strain evidence="3 4">NIES-4468</strain>
    </source>
</reference>
<evidence type="ECO:0000313" key="3">
    <source>
        <dbReference type="EMBL" id="GLI67706.1"/>
    </source>
</evidence>
<feature type="transmembrane region" description="Helical" evidence="2">
    <location>
        <begin position="20"/>
        <end position="47"/>
    </location>
</feature>
<dbReference type="Proteomes" id="UP001165090">
    <property type="component" value="Unassembled WGS sequence"/>
</dbReference>
<keyword evidence="2" id="KW-0812">Transmembrane</keyword>
<feature type="compositionally biased region" description="Low complexity" evidence="1">
    <location>
        <begin position="517"/>
        <end position="545"/>
    </location>
</feature>
<name>A0ABQ5SDI6_9CHLO</name>
<evidence type="ECO:0000256" key="2">
    <source>
        <dbReference type="SAM" id="Phobius"/>
    </source>
</evidence>
<gene>
    <name evidence="3" type="ORF">VaNZ11_011974</name>
</gene>
<comment type="caution">
    <text evidence="3">The sequence shown here is derived from an EMBL/GenBank/DDBJ whole genome shotgun (WGS) entry which is preliminary data.</text>
</comment>
<feature type="region of interest" description="Disordered" evidence="1">
    <location>
        <begin position="474"/>
        <end position="497"/>
    </location>
</feature>
<sequence>MGKGGGRGSGKGGCECCEAIHALACCLCLVLFGGPILIAVGASLIAAANRNDRARSIDSVQLAVNAWNDPNSANGWLRFQKQLMYANLTPGQSRPGCAPSFLLLSVNRSNLDRYWDEEVRFRNITQVRLNAIVQYQSFIDCSVTVTLTQQLANSTVKGSLAVLPFMAKSTLDYSILLDKAGGTKSCSTRNDVCSTSNAVNCRYNCENYFYGRWNCNGRSYMCTVAGTYYNNFAIKVSYKSNGSMPPGYYVDNDKPGKGGGGNVLPGGFQREYDNVLLPSTVPSGPLFQVPNVMFGRLAPPTQFSITVRSSADPWLTYMVATEGTGYFGVAKSTLMVTGVTLVVIGCLGTLFWVVATFYAWWMLCSRRKPTSRPSGVSGYAWDLANRYGGQYAPALGVPVHGTGQDGMPLAQPMYGYPNQQVPGQPVAGYPPYVYPPPYGAPQPGPYPLYTYPHAYPPPDSRVEMNQFNAHPQPYIYPPPTTAPVTGSPEAHAGQTATYPHPYAYPYPPYGGGPPAPLATATPLPGSQPPGAATASPPTTAANPAR</sequence>
<feature type="transmembrane region" description="Helical" evidence="2">
    <location>
        <begin position="341"/>
        <end position="363"/>
    </location>
</feature>
<evidence type="ECO:0000313" key="4">
    <source>
        <dbReference type="Proteomes" id="UP001165090"/>
    </source>
</evidence>
<keyword evidence="2" id="KW-0472">Membrane</keyword>
<keyword evidence="2" id="KW-1133">Transmembrane helix</keyword>
<proteinExistence type="predicted"/>